<feature type="transmembrane region" description="Helical" evidence="6">
    <location>
        <begin position="451"/>
        <end position="475"/>
    </location>
</feature>
<comment type="caution">
    <text evidence="8">The sequence shown here is derived from an EMBL/GenBank/DDBJ whole genome shotgun (WGS) entry which is preliminary data.</text>
</comment>
<dbReference type="GO" id="GO:0030003">
    <property type="term" value="P:intracellular monoatomic cation homeostasis"/>
    <property type="evidence" value="ECO:0007669"/>
    <property type="project" value="TreeGrafter"/>
</dbReference>
<evidence type="ECO:0000256" key="7">
    <source>
        <dbReference type="SAM" id="SignalP"/>
    </source>
</evidence>
<evidence type="ECO:0000256" key="6">
    <source>
        <dbReference type="SAM" id="Phobius"/>
    </source>
</evidence>
<reference evidence="8 9" key="1">
    <citation type="submission" date="2024-01" db="EMBL/GenBank/DDBJ databases">
        <title>The genome of the rayed Mediterranean limpet Patella caerulea (Linnaeus, 1758).</title>
        <authorList>
            <person name="Anh-Thu Weber A."/>
            <person name="Halstead-Nussloch G."/>
        </authorList>
    </citation>
    <scope>NUCLEOTIDE SEQUENCE [LARGE SCALE GENOMIC DNA]</scope>
    <source>
        <strain evidence="8">AATW-2023a</strain>
        <tissue evidence="8">Whole specimen</tissue>
    </source>
</reference>
<dbReference type="InterPro" id="IPR050799">
    <property type="entry name" value="ZIP_Transporter"/>
</dbReference>
<evidence type="ECO:0000256" key="1">
    <source>
        <dbReference type="ARBA" id="ARBA00004141"/>
    </source>
</evidence>
<evidence type="ECO:0000313" key="8">
    <source>
        <dbReference type="EMBL" id="KAK6184498.1"/>
    </source>
</evidence>
<evidence type="ECO:0000313" key="9">
    <source>
        <dbReference type="Proteomes" id="UP001347796"/>
    </source>
</evidence>
<feature type="transmembrane region" description="Helical" evidence="6">
    <location>
        <begin position="170"/>
        <end position="191"/>
    </location>
</feature>
<dbReference type="GO" id="GO:0005886">
    <property type="term" value="C:plasma membrane"/>
    <property type="evidence" value="ECO:0007669"/>
    <property type="project" value="TreeGrafter"/>
</dbReference>
<keyword evidence="5 6" id="KW-0472">Membrane</keyword>
<organism evidence="8 9">
    <name type="scientific">Patella caerulea</name>
    <name type="common">Rayed Mediterranean limpet</name>
    <dbReference type="NCBI Taxonomy" id="87958"/>
    <lineage>
        <taxon>Eukaryota</taxon>
        <taxon>Metazoa</taxon>
        <taxon>Spiralia</taxon>
        <taxon>Lophotrochozoa</taxon>
        <taxon>Mollusca</taxon>
        <taxon>Gastropoda</taxon>
        <taxon>Patellogastropoda</taxon>
        <taxon>Patelloidea</taxon>
        <taxon>Patellidae</taxon>
        <taxon>Patella</taxon>
    </lineage>
</organism>
<evidence type="ECO:0000256" key="3">
    <source>
        <dbReference type="ARBA" id="ARBA00022692"/>
    </source>
</evidence>
<dbReference type="Proteomes" id="UP001347796">
    <property type="component" value="Unassembled WGS sequence"/>
</dbReference>
<keyword evidence="9" id="KW-1185">Reference proteome</keyword>
<evidence type="ECO:0000256" key="2">
    <source>
        <dbReference type="ARBA" id="ARBA00006939"/>
    </source>
</evidence>
<dbReference type="PANTHER" id="PTHR12191:SF37">
    <property type="entry name" value="ZINC TRANSPORTER FOI"/>
    <property type="match status" value="1"/>
</dbReference>
<name>A0AAN8PUB6_PATCE</name>
<dbReference type="EMBL" id="JAZGQO010000006">
    <property type="protein sequence ID" value="KAK6184498.1"/>
    <property type="molecule type" value="Genomic_DNA"/>
</dbReference>
<keyword evidence="3 6" id="KW-0812">Transmembrane</keyword>
<proteinExistence type="inferred from homology"/>
<keyword evidence="7" id="KW-0732">Signal</keyword>
<dbReference type="AlphaFoldDB" id="A0AAN8PUB6"/>
<feature type="transmembrane region" description="Helical" evidence="6">
    <location>
        <begin position="240"/>
        <end position="257"/>
    </location>
</feature>
<dbReference type="GO" id="GO:0071578">
    <property type="term" value="P:zinc ion import across plasma membrane"/>
    <property type="evidence" value="ECO:0007669"/>
    <property type="project" value="TreeGrafter"/>
</dbReference>
<feature type="signal peptide" evidence="7">
    <location>
        <begin position="1"/>
        <end position="18"/>
    </location>
</feature>
<keyword evidence="4 6" id="KW-1133">Transmembrane helix</keyword>
<evidence type="ECO:0000256" key="5">
    <source>
        <dbReference type="ARBA" id="ARBA00023136"/>
    </source>
</evidence>
<feature type="transmembrane region" description="Helical" evidence="6">
    <location>
        <begin position="386"/>
        <end position="406"/>
    </location>
</feature>
<dbReference type="PANTHER" id="PTHR12191">
    <property type="entry name" value="SOLUTE CARRIER FAMILY 39"/>
    <property type="match status" value="1"/>
</dbReference>
<accession>A0AAN8PUB6</accession>
<evidence type="ECO:0000256" key="4">
    <source>
        <dbReference type="ARBA" id="ARBA00022989"/>
    </source>
</evidence>
<sequence length="480" mass="52025">MNNLRILVLLSLVVFVTSHQETTLKFTQLLIRKYSSSSTLGKKGFQHLYNDLIQDVGPEQQGEHVPMAGLPVPETKGHDGEHVPMVELPVPEPKGHSELLHNSANYSTNLTCLNPGIIFDHFQVNSTFDASILTSVLPLVVVNIRNCRLLESESGEIMIHTKSRPSTGEVWGYGIGFAVLISLISNLGALLAPIMDTRCFKHLLMFLVSMAVGTLVATALLVLIPEALNLLVYDGLSEEYISKMSTVCAALLFFFLSERTIKSLVESSRNNKKTSKEIIIKAEDTNDDLLKELNDVEVNGDSDIVDSHHGHAHYDKTSVVSTVAYIIVVGDGLHKFVDGLSVGAAFSENLLTGMTVAVAMICEEIAHEIGDIAILLHSGMSMKRALFCNCIAAVFCFLGVAVGIVLGETTSANHWIFAIAGGIFLYVSLVDMLPEMGMAAETAVKNNSSPVFVTCLQLTGLVVGFCVIYLVAAYVGEIQL</sequence>
<feature type="transmembrane region" description="Helical" evidence="6">
    <location>
        <begin position="203"/>
        <end position="228"/>
    </location>
</feature>
<dbReference type="GO" id="GO:0140410">
    <property type="term" value="F:monoatomic cation:bicarbonate symporter activity"/>
    <property type="evidence" value="ECO:0007669"/>
    <property type="project" value="TreeGrafter"/>
</dbReference>
<dbReference type="Pfam" id="PF02535">
    <property type="entry name" value="Zip"/>
    <property type="match status" value="1"/>
</dbReference>
<comment type="similarity">
    <text evidence="2">Belongs to the ZIP transporter (TC 2.A.5) family.</text>
</comment>
<protein>
    <submittedName>
        <fullName evidence="8">Uncharacterized protein</fullName>
    </submittedName>
</protein>
<comment type="subcellular location">
    <subcellularLocation>
        <location evidence="1">Membrane</location>
        <topology evidence="1">Multi-pass membrane protein</topology>
    </subcellularLocation>
</comment>
<dbReference type="InterPro" id="IPR003689">
    <property type="entry name" value="ZIP"/>
</dbReference>
<feature type="chain" id="PRO_5042927140" evidence="7">
    <location>
        <begin position="19"/>
        <end position="480"/>
    </location>
</feature>
<dbReference type="GO" id="GO:0005385">
    <property type="term" value="F:zinc ion transmembrane transporter activity"/>
    <property type="evidence" value="ECO:0007669"/>
    <property type="project" value="TreeGrafter"/>
</dbReference>
<gene>
    <name evidence="8" type="ORF">SNE40_006964</name>
</gene>
<feature type="transmembrane region" description="Helical" evidence="6">
    <location>
        <begin position="412"/>
        <end position="430"/>
    </location>
</feature>